<evidence type="ECO:0000259" key="1">
    <source>
        <dbReference type="Pfam" id="PF26115"/>
    </source>
</evidence>
<dbReference type="Proteomes" id="UP000003778">
    <property type="component" value="Unassembled WGS sequence"/>
</dbReference>
<dbReference type="InterPro" id="IPR058873">
    <property type="entry name" value="PDDEXK_GAPS4"/>
</dbReference>
<gene>
    <name evidence="2" type="ORF">HMPREF1119_0777</name>
</gene>
<organism evidence="2 3">
    <name type="scientific">Haemophilus parainfluenzae HK2019</name>
    <dbReference type="NCBI Taxonomy" id="1095746"/>
    <lineage>
        <taxon>Bacteria</taxon>
        <taxon>Pseudomonadati</taxon>
        <taxon>Pseudomonadota</taxon>
        <taxon>Gammaproteobacteria</taxon>
        <taxon>Pasteurellales</taxon>
        <taxon>Pasteurellaceae</taxon>
        <taxon>Haemophilus</taxon>
    </lineage>
</organism>
<comment type="caution">
    <text evidence="2">The sequence shown here is derived from an EMBL/GenBank/DDBJ whole genome shotgun (WGS) entry which is preliminary data.</text>
</comment>
<accession>A0ABP2NW78</accession>
<feature type="domain" description="GAPS4 PD-(D/E)XK nuclease" evidence="1">
    <location>
        <begin position="1"/>
        <end position="156"/>
    </location>
</feature>
<sequence>MGETVNKSEIAEQIGKRIFKPLFWDVSPPTNINFSCLYQKPKDPQEVIENKTYHTNQGTHPMDASFSYIDPYLGKRVYLNTDFKSYSSQSITSHKIRKDLASLAETINCAQDSSEWANFVCCIDEIKEVRGLLFLYNTDYKYEHNIDYILNRVKLENLPIAKNQYIHLLDPLTINRIYSLVKDLESLENKLYDKYSFYYPNQRLSKNIVSNSIVPPLPCTIEMICSTYTVIQYEKNSTKGFLIYYNGEGTTKEEFMYLFDYLTSVQIPFNENLKIRASNANISKNIINNFRMAKQTYLQDWNFSEAIVESLKDLDIFVIDQNIPNFIETLQGWDKLK</sequence>
<evidence type="ECO:0000313" key="3">
    <source>
        <dbReference type="Proteomes" id="UP000003778"/>
    </source>
</evidence>
<proteinExistence type="predicted"/>
<name>A0ABP2NW78_HAEPA</name>
<keyword evidence="3" id="KW-1185">Reference proteome</keyword>
<evidence type="ECO:0000313" key="2">
    <source>
        <dbReference type="EMBL" id="EIJ29585.1"/>
    </source>
</evidence>
<dbReference type="EMBL" id="AJTC01000031">
    <property type="protein sequence ID" value="EIJ29585.1"/>
    <property type="molecule type" value="Genomic_DNA"/>
</dbReference>
<reference evidence="2 3" key="1">
    <citation type="submission" date="2012-04" db="EMBL/GenBank/DDBJ databases">
        <authorList>
            <person name="Durkin A.S."/>
            <person name="McCorrison J."/>
            <person name="Torralba M."/>
            <person name="Gillis M."/>
            <person name="Methe B."/>
            <person name="Sutton G."/>
            <person name="Nelson K.E."/>
        </authorList>
    </citation>
    <scope>NUCLEOTIDE SEQUENCE [LARGE SCALE GENOMIC DNA]</scope>
    <source>
        <strain evidence="2 3">HK2019</strain>
    </source>
</reference>
<protein>
    <recommendedName>
        <fullName evidence="1">GAPS4 PD-(D/E)XK nuclease domain-containing protein</fullName>
    </recommendedName>
</protein>
<dbReference type="Pfam" id="PF26115">
    <property type="entry name" value="PDDEXK_GAPS4"/>
    <property type="match status" value="1"/>
</dbReference>
<dbReference type="RefSeq" id="WP_005698653.1">
    <property type="nucleotide sequence ID" value="NZ_AJTC01000031.1"/>
</dbReference>